<dbReference type="EMBL" id="BPVZ01000662">
    <property type="protein sequence ID" value="GKV52300.1"/>
    <property type="molecule type" value="Genomic_DNA"/>
</dbReference>
<name>A0AAV5MQV3_9ROSI</name>
<evidence type="ECO:0000313" key="1">
    <source>
        <dbReference type="EMBL" id="GKV52300.1"/>
    </source>
</evidence>
<dbReference type="AlphaFoldDB" id="A0AAV5MQV3"/>
<reference evidence="1 2" key="1">
    <citation type="journal article" date="2021" name="Commun. Biol.">
        <title>The genome of Shorea leprosula (Dipterocarpaceae) highlights the ecological relevance of drought in aseasonal tropical rainforests.</title>
        <authorList>
            <person name="Ng K.K.S."/>
            <person name="Kobayashi M.J."/>
            <person name="Fawcett J.A."/>
            <person name="Hatakeyama M."/>
            <person name="Paape T."/>
            <person name="Ng C.H."/>
            <person name="Ang C.C."/>
            <person name="Tnah L.H."/>
            <person name="Lee C.T."/>
            <person name="Nishiyama T."/>
            <person name="Sese J."/>
            <person name="O'Brien M.J."/>
            <person name="Copetti D."/>
            <person name="Mohd Noor M.I."/>
            <person name="Ong R.C."/>
            <person name="Putra M."/>
            <person name="Sireger I.Z."/>
            <person name="Indrioko S."/>
            <person name="Kosugi Y."/>
            <person name="Izuno A."/>
            <person name="Isagi Y."/>
            <person name="Lee S.L."/>
            <person name="Shimizu K.K."/>
        </authorList>
    </citation>
    <scope>NUCLEOTIDE SEQUENCE [LARGE SCALE GENOMIC DNA]</scope>
    <source>
        <strain evidence="1">214</strain>
    </source>
</reference>
<gene>
    <name evidence="1" type="ORF">SLEP1_g58890</name>
</gene>
<protein>
    <submittedName>
        <fullName evidence="1">Uncharacterized protein</fullName>
    </submittedName>
</protein>
<sequence length="78" mass="8886">MVQMEGKDHIVIDLNQFGNGLARKKAINIHEVPTDLSWLFSKPLSFTLSDEKGLLIKSTALMTNYKSRWESNTGKRHV</sequence>
<evidence type="ECO:0000313" key="2">
    <source>
        <dbReference type="Proteomes" id="UP001054252"/>
    </source>
</evidence>
<proteinExistence type="predicted"/>
<organism evidence="1 2">
    <name type="scientific">Rubroshorea leprosula</name>
    <dbReference type="NCBI Taxonomy" id="152421"/>
    <lineage>
        <taxon>Eukaryota</taxon>
        <taxon>Viridiplantae</taxon>
        <taxon>Streptophyta</taxon>
        <taxon>Embryophyta</taxon>
        <taxon>Tracheophyta</taxon>
        <taxon>Spermatophyta</taxon>
        <taxon>Magnoliopsida</taxon>
        <taxon>eudicotyledons</taxon>
        <taxon>Gunneridae</taxon>
        <taxon>Pentapetalae</taxon>
        <taxon>rosids</taxon>
        <taxon>malvids</taxon>
        <taxon>Malvales</taxon>
        <taxon>Dipterocarpaceae</taxon>
        <taxon>Rubroshorea</taxon>
    </lineage>
</organism>
<dbReference type="Proteomes" id="UP001054252">
    <property type="component" value="Unassembled WGS sequence"/>
</dbReference>
<comment type="caution">
    <text evidence="1">The sequence shown here is derived from an EMBL/GenBank/DDBJ whole genome shotgun (WGS) entry which is preliminary data.</text>
</comment>
<accession>A0AAV5MQV3</accession>
<keyword evidence="2" id="KW-1185">Reference proteome</keyword>